<dbReference type="GO" id="GO:0005840">
    <property type="term" value="C:ribosome"/>
    <property type="evidence" value="ECO:0007669"/>
    <property type="project" value="UniProtKB-KW"/>
</dbReference>
<dbReference type="SUPFAM" id="SSF55729">
    <property type="entry name" value="Acyl-CoA N-acyltransferases (Nat)"/>
    <property type="match status" value="1"/>
</dbReference>
<dbReference type="InterPro" id="IPR016181">
    <property type="entry name" value="Acyl_CoA_acyltransferase"/>
</dbReference>
<evidence type="ECO:0000313" key="2">
    <source>
        <dbReference type="EMBL" id="SFI22411.1"/>
    </source>
</evidence>
<evidence type="ECO:0000313" key="3">
    <source>
        <dbReference type="Proteomes" id="UP000198931"/>
    </source>
</evidence>
<dbReference type="Gene3D" id="3.40.630.30">
    <property type="match status" value="1"/>
</dbReference>
<keyword evidence="2" id="KW-0689">Ribosomal protein</keyword>
<organism evidence="2 3">
    <name type="scientific">Halpernia frigidisoli</name>
    <dbReference type="NCBI Taxonomy" id="1125876"/>
    <lineage>
        <taxon>Bacteria</taxon>
        <taxon>Pseudomonadati</taxon>
        <taxon>Bacteroidota</taxon>
        <taxon>Flavobacteriia</taxon>
        <taxon>Flavobacteriales</taxon>
        <taxon>Weeksellaceae</taxon>
        <taxon>Chryseobacterium group</taxon>
        <taxon>Halpernia</taxon>
    </lineage>
</organism>
<name>A0A1I3GGZ5_9FLAO</name>
<dbReference type="EMBL" id="FOQT01000003">
    <property type="protein sequence ID" value="SFI22411.1"/>
    <property type="molecule type" value="Genomic_DNA"/>
</dbReference>
<gene>
    <name evidence="2" type="ORF">SAMN05443292_1826</name>
</gene>
<proteinExistence type="predicted"/>
<accession>A0A1I3GGZ5</accession>
<dbReference type="OrthoDB" id="9127144at2"/>
<protein>
    <submittedName>
        <fullName evidence="2">Ribosomal protein S18 acetylase RimI</fullName>
    </submittedName>
</protein>
<keyword evidence="2" id="KW-0687">Ribonucleoprotein</keyword>
<dbReference type="GO" id="GO:0016747">
    <property type="term" value="F:acyltransferase activity, transferring groups other than amino-acyl groups"/>
    <property type="evidence" value="ECO:0007669"/>
    <property type="project" value="InterPro"/>
</dbReference>
<dbReference type="PROSITE" id="PS51186">
    <property type="entry name" value="GNAT"/>
    <property type="match status" value="1"/>
</dbReference>
<reference evidence="2 3" key="1">
    <citation type="submission" date="2016-10" db="EMBL/GenBank/DDBJ databases">
        <authorList>
            <person name="de Groot N.N."/>
        </authorList>
    </citation>
    <scope>NUCLEOTIDE SEQUENCE [LARGE SCALE GENOMIC DNA]</scope>
    <source>
        <strain evidence="2 3">DSM 26000</strain>
    </source>
</reference>
<evidence type="ECO:0000259" key="1">
    <source>
        <dbReference type="PROSITE" id="PS51186"/>
    </source>
</evidence>
<dbReference type="STRING" id="1125876.SAMN05443292_1826"/>
<dbReference type="AlphaFoldDB" id="A0A1I3GGZ5"/>
<dbReference type="RefSeq" id="WP_090079857.1">
    <property type="nucleotide sequence ID" value="NZ_FOQT01000003.1"/>
</dbReference>
<dbReference type="Proteomes" id="UP000198931">
    <property type="component" value="Unassembled WGS sequence"/>
</dbReference>
<sequence length="171" mass="20364">MEFNLIDEFEDFRVKSIFEAYCDTFPENERRSESQFENLFKKEKVSVFSIVNNSQFIGYFIMWDLEGFAFLEHFEIFEAFRSNNFGSEVLQKLKENYSKIILESEPEHFNSIAGKRIKFYQRNGFKIISENYIQPSYGEGKPDLNLLLFANFQPKNLEKITENIYDVVYGK</sequence>
<keyword evidence="3" id="KW-1185">Reference proteome</keyword>
<dbReference type="Pfam" id="PF00583">
    <property type="entry name" value="Acetyltransf_1"/>
    <property type="match status" value="1"/>
</dbReference>
<feature type="domain" description="N-acetyltransferase" evidence="1">
    <location>
        <begin position="4"/>
        <end position="144"/>
    </location>
</feature>
<dbReference type="InterPro" id="IPR000182">
    <property type="entry name" value="GNAT_dom"/>
</dbReference>